<reference evidence="4" key="1">
    <citation type="submission" date="2020-10" db="EMBL/GenBank/DDBJ databases">
        <title>High-Quality Genome Resource of Clonostachys rosea strain S41 by Oxford Nanopore Long-Read Sequencing.</title>
        <authorList>
            <person name="Wang H."/>
        </authorList>
    </citation>
    <scope>NUCLEOTIDE SEQUENCE</scope>
    <source>
        <strain evidence="4">S41</strain>
    </source>
</reference>
<dbReference type="Gene3D" id="3.40.50.12780">
    <property type="entry name" value="N-terminal domain of ligase-like"/>
    <property type="match status" value="1"/>
</dbReference>
<evidence type="ECO:0000256" key="1">
    <source>
        <dbReference type="ARBA" id="ARBA00022679"/>
    </source>
</evidence>
<comment type="caution">
    <text evidence="4">The sequence shown here is derived from an EMBL/GenBank/DDBJ whole genome shotgun (WGS) entry which is preliminary data.</text>
</comment>
<feature type="domain" description="Carrier" evidence="3">
    <location>
        <begin position="1004"/>
        <end position="1083"/>
    </location>
</feature>
<dbReference type="PROSITE" id="PS50075">
    <property type="entry name" value="CARRIER"/>
    <property type="match status" value="1"/>
</dbReference>
<dbReference type="InterPro" id="IPR036736">
    <property type="entry name" value="ACP-like_sf"/>
</dbReference>
<dbReference type="EMBL" id="JADCTT010000004">
    <property type="protein sequence ID" value="KAF9752945.1"/>
    <property type="molecule type" value="Genomic_DNA"/>
</dbReference>
<feature type="region of interest" description="Disordered" evidence="2">
    <location>
        <begin position="370"/>
        <end position="414"/>
    </location>
</feature>
<dbReference type="InterPro" id="IPR000873">
    <property type="entry name" value="AMP-dep_synth/lig_dom"/>
</dbReference>
<feature type="compositionally biased region" description="Low complexity" evidence="2">
    <location>
        <begin position="374"/>
        <end position="402"/>
    </location>
</feature>
<evidence type="ECO:0000259" key="3">
    <source>
        <dbReference type="PROSITE" id="PS50075"/>
    </source>
</evidence>
<evidence type="ECO:0000256" key="2">
    <source>
        <dbReference type="SAM" id="MobiDB-lite"/>
    </source>
</evidence>
<dbReference type="GO" id="GO:0016740">
    <property type="term" value="F:transferase activity"/>
    <property type="evidence" value="ECO:0007669"/>
    <property type="project" value="UniProtKB-KW"/>
</dbReference>
<organism evidence="4 5">
    <name type="scientific">Bionectria ochroleuca</name>
    <name type="common">Gliocladium roseum</name>
    <dbReference type="NCBI Taxonomy" id="29856"/>
    <lineage>
        <taxon>Eukaryota</taxon>
        <taxon>Fungi</taxon>
        <taxon>Dikarya</taxon>
        <taxon>Ascomycota</taxon>
        <taxon>Pezizomycotina</taxon>
        <taxon>Sordariomycetes</taxon>
        <taxon>Hypocreomycetidae</taxon>
        <taxon>Hypocreales</taxon>
        <taxon>Bionectriaceae</taxon>
        <taxon>Clonostachys</taxon>
    </lineage>
</organism>
<dbReference type="Proteomes" id="UP000616885">
    <property type="component" value="Unassembled WGS sequence"/>
</dbReference>
<dbReference type="Gene3D" id="1.10.1200.10">
    <property type="entry name" value="ACP-like"/>
    <property type="match status" value="1"/>
</dbReference>
<dbReference type="SUPFAM" id="SSF56801">
    <property type="entry name" value="Acetyl-CoA synthetase-like"/>
    <property type="match status" value="1"/>
</dbReference>
<dbReference type="PANTHER" id="PTHR37285">
    <property type="entry name" value="SPORE WALL MATURATION PROTEIN DIT1"/>
    <property type="match status" value="1"/>
</dbReference>
<dbReference type="InterPro" id="IPR020845">
    <property type="entry name" value="AMP-binding_CS"/>
</dbReference>
<dbReference type="Pfam" id="PF23562">
    <property type="entry name" value="AMP-binding_C_3"/>
    <property type="match status" value="1"/>
</dbReference>
<dbReference type="Pfam" id="PF05141">
    <property type="entry name" value="DIT1_PvcA"/>
    <property type="match status" value="1"/>
</dbReference>
<keyword evidence="1" id="KW-0808">Transferase</keyword>
<evidence type="ECO:0000313" key="4">
    <source>
        <dbReference type="EMBL" id="KAF9752945.1"/>
    </source>
</evidence>
<accession>A0A8H7TQJ5</accession>
<name>A0A8H7TQJ5_BIOOC</name>
<dbReference type="PROSITE" id="PS00455">
    <property type="entry name" value="AMP_BINDING"/>
    <property type="match status" value="1"/>
</dbReference>
<protein>
    <recommendedName>
        <fullName evidence="3">Carrier domain-containing protein</fullName>
    </recommendedName>
</protein>
<dbReference type="InterPro" id="IPR009081">
    <property type="entry name" value="PP-bd_ACP"/>
</dbReference>
<dbReference type="InterPro" id="IPR054710">
    <property type="entry name" value="Tri101-like_N"/>
</dbReference>
<evidence type="ECO:0000313" key="5">
    <source>
        <dbReference type="Proteomes" id="UP000616885"/>
    </source>
</evidence>
<dbReference type="InterPro" id="IPR007817">
    <property type="entry name" value="Isocyanide_synthase_DIT1"/>
</dbReference>
<sequence>MASERQSNISLSGSLTPEQSDNDVKEMSRLILDIVFEYALNKFDDSKDRLECGADLFISVIAQYVAEDKQIEACLPAFPFKSANKVHKVLGTMPDKAEELALERLNSMCTRIQAVYPPGCQVTIVSDGITYNDLLSISDQETWQYGDALQKMAIKKKFHSIKFSHMRDLIDIDLPEKLREITYVANCTTFRRLLINKYGRTDLDIDDEIANNTDTKLTYLGYKRFLESDLKYIFPRGAERTANGYRRDCKYLAKQMIIRGYAFAGAVKDAYPNHLRLSIHESIGLNKVSVCLLNTRTGFTTPWHCSVAQLANGEWISAPMGEFSRDNRLEVVYEDGKPSYFKEKPQDGLGIAESTASYLQVARPISASGYISGASTPGTRSRSASRAGSPSRNSSGASRGVSPAPPSPGLLARSLAALGGGSSRATTPEPPLLTLNNPEIVIEGDINSPSYVKKMPTPEPYGKRLIPQIMDSLAASDPERVVFSLATASGNSLGLRHISAREFTKAVDKTAWWLQEQAGKAKFVQPVGYIGPHDLRHILLTYACVKVGYAALYLSPKNNTEGALAVLEATNCNIWVNAIDATPVPLVREFLEQRSMKVLQLPLLDELLDTGSTDPFPYEKSFAEAKNDPFCYLHTSGSTGVPKPIPWSHGLIGTMDAIRLLPPVDGDGGLEPWTKDWKAGDKIYSSFPMSHGAGIIMDILMPALFQLQCVLGPANVLPNLNLIENLAENAQIDIWSMVPSLVDELGETPEVLAKFKPSKFICASGGPVSPVSAGKVNEVIRVLNLTGTTEGLFIGNLVTKREDWFWFCFHPYSGFEFKQLEDDTYEHWVHRNEHWPLFQGIFHTFPDKHSINFKDLYMRHPTKPNLWAFKGRSDDLVVLSNGYKISPLETEAFVTTHPAINGCLIFGTGKPQAGLLIELKDPSTKTDELIDSIWETVKKANSVSRHKNQLLKDFVTFSEADKPFIRTDKRTVKRAATLALYADYIERFYSSRTDELDTSFTVDLKSEDSVQACIRQILSSSISDVKESTADTDLFTLGLDSLGVFAAVKTIRAATGLGEKIATRHIYANPTIEGLSALIVRTAADLRAQGESSLQNRHVDDEVTRLKQMIAQHKARQSFRLNAFDYVNPNHGMGLVFYFPLRDGVSNEQVFSNLQEGLNRTFDMIPALGGKMMNASEQEIGYVEGDLCVTIPPLSMASSAHNRLVYKDLTKVLPSFEKLRDAGFAPSAFKDSLVLRDDPFPKMPADIFSGQVNFVEGGCILAVDLNHCCMDGLGVMIALKAWAENCRYLQGDASATCEWFDPESFNHSLPEILHEQEGWARPLSEIDPEENISGKQSSVSNGGALPSRLNFPLHPIWPLPQAERRLNTTLFLIKPEKLAQMKQDVMADPEAKGVISSISDIVQAFFWRAAIRARYRIATEIRKQTFNADDVSILELPTDTRPFFSSLLPSTYMGSTLLLNRSSMPVETICSPETSVGQSLPDHTRFSTANMGTEHMHAMISNMMLFPTSEINFGEQIFANAGSPESMRPQLDRGSGRFRFLLIFPMKKDGGVELVLGTHPEELEMFKADEEFTKYAELVEAL</sequence>
<dbReference type="Pfam" id="PF22664">
    <property type="entry name" value="TRI-like_N"/>
    <property type="match status" value="1"/>
</dbReference>
<proteinExistence type="predicted"/>
<feature type="compositionally biased region" description="Polar residues" evidence="2">
    <location>
        <begin position="1"/>
        <end position="19"/>
    </location>
</feature>
<dbReference type="PANTHER" id="PTHR37285:SF5">
    <property type="entry name" value="SPORE WALL MATURATION PROTEIN DIT1"/>
    <property type="match status" value="1"/>
</dbReference>
<dbReference type="Gene3D" id="3.30.559.10">
    <property type="entry name" value="Chloramphenicol acetyltransferase-like domain"/>
    <property type="match status" value="2"/>
</dbReference>
<gene>
    <name evidence="4" type="ORF">IM811_011703</name>
</gene>
<dbReference type="InterPro" id="IPR023213">
    <property type="entry name" value="CAT-like_dom_sf"/>
</dbReference>
<feature type="region of interest" description="Disordered" evidence="2">
    <location>
        <begin position="1"/>
        <end position="22"/>
    </location>
</feature>
<dbReference type="Pfam" id="PF00550">
    <property type="entry name" value="PP-binding"/>
    <property type="match status" value="1"/>
</dbReference>
<dbReference type="Pfam" id="PF00501">
    <property type="entry name" value="AMP-binding"/>
    <property type="match status" value="1"/>
</dbReference>
<dbReference type="InterPro" id="IPR042099">
    <property type="entry name" value="ANL_N_sf"/>
</dbReference>
<dbReference type="SUPFAM" id="SSF47336">
    <property type="entry name" value="ACP-like"/>
    <property type="match status" value="1"/>
</dbReference>